<sequence>MKLQPLHRMGVVALLTASFHANAAAPTGGTWDFVALLDGEPIGEHRFSVVASGDARKVTSDANFTVKFVGITAYRYRHHASEQWRGNCLKALDATTDDDGKAIQVRSKPEDDSLLVSTNAGKARALPGCVMSFAYWNPSIRSQTRLLNAQTGELEEVQIRRMGAGEIPVRGKMVAATRWRISGPPQPVDVWYSAQDEWIGLDSTVAGGRTLSYRIR</sequence>
<proteinExistence type="predicted"/>
<keyword evidence="3" id="KW-1185">Reference proteome</keyword>
<protein>
    <submittedName>
        <fullName evidence="2">DUF6134 family protein</fullName>
    </submittedName>
</protein>
<gene>
    <name evidence="2" type="ORF">WKW82_33480</name>
</gene>
<dbReference type="EMBL" id="JBBKZT010000024">
    <property type="protein sequence ID" value="MEJ8851590.1"/>
    <property type="molecule type" value="Genomic_DNA"/>
</dbReference>
<dbReference type="Pfam" id="PF19630">
    <property type="entry name" value="DUF6134"/>
    <property type="match status" value="1"/>
</dbReference>
<dbReference type="Proteomes" id="UP001385892">
    <property type="component" value="Unassembled WGS sequence"/>
</dbReference>
<accession>A0ABU8WVP9</accession>
<feature type="chain" id="PRO_5047456959" evidence="1">
    <location>
        <begin position="24"/>
        <end position="216"/>
    </location>
</feature>
<name>A0ABU8WVP9_9BURK</name>
<evidence type="ECO:0000313" key="2">
    <source>
        <dbReference type="EMBL" id="MEJ8851590.1"/>
    </source>
</evidence>
<dbReference type="RefSeq" id="WP_340347280.1">
    <property type="nucleotide sequence ID" value="NZ_JBBKZT010000024.1"/>
</dbReference>
<feature type="signal peptide" evidence="1">
    <location>
        <begin position="1"/>
        <end position="23"/>
    </location>
</feature>
<reference evidence="2 3" key="1">
    <citation type="submission" date="2024-03" db="EMBL/GenBank/DDBJ databases">
        <title>Novel species of the genus Variovorax.</title>
        <authorList>
            <person name="Liu Q."/>
            <person name="Xin Y.-H."/>
        </authorList>
    </citation>
    <scope>NUCLEOTIDE SEQUENCE [LARGE SCALE GENOMIC DNA]</scope>
    <source>
        <strain evidence="2 3">KACC 18900</strain>
    </source>
</reference>
<evidence type="ECO:0000256" key="1">
    <source>
        <dbReference type="SAM" id="SignalP"/>
    </source>
</evidence>
<dbReference type="InterPro" id="IPR045767">
    <property type="entry name" value="DUF6134"/>
</dbReference>
<organism evidence="2 3">
    <name type="scientific">Variovorax rhizosphaerae</name>
    <dbReference type="NCBI Taxonomy" id="1836200"/>
    <lineage>
        <taxon>Bacteria</taxon>
        <taxon>Pseudomonadati</taxon>
        <taxon>Pseudomonadota</taxon>
        <taxon>Betaproteobacteria</taxon>
        <taxon>Burkholderiales</taxon>
        <taxon>Comamonadaceae</taxon>
        <taxon>Variovorax</taxon>
    </lineage>
</organism>
<comment type="caution">
    <text evidence="2">The sequence shown here is derived from an EMBL/GenBank/DDBJ whole genome shotgun (WGS) entry which is preliminary data.</text>
</comment>
<evidence type="ECO:0000313" key="3">
    <source>
        <dbReference type="Proteomes" id="UP001385892"/>
    </source>
</evidence>
<keyword evidence="1" id="KW-0732">Signal</keyword>